<evidence type="ECO:0000256" key="1">
    <source>
        <dbReference type="SAM" id="MobiDB-lite"/>
    </source>
</evidence>
<dbReference type="EMBL" id="KP995196">
    <property type="protein sequence ID" value="AKC92620.1"/>
    <property type="molecule type" value="Genomic_DNA"/>
</dbReference>
<feature type="region of interest" description="Disordered" evidence="1">
    <location>
        <begin position="257"/>
        <end position="332"/>
    </location>
</feature>
<feature type="compositionally biased region" description="Basic and acidic residues" evidence="1">
    <location>
        <begin position="309"/>
        <end position="326"/>
    </location>
</feature>
<evidence type="ECO:0000313" key="2">
    <source>
        <dbReference type="EMBL" id="AKC92620.1"/>
    </source>
</evidence>
<name>A0A0E3USM4_9PSEU</name>
<organism evidence="2">
    <name type="scientific">Amycolatopsis sp. SANK 60206</name>
    <dbReference type="NCBI Taxonomy" id="1642649"/>
    <lineage>
        <taxon>Bacteria</taxon>
        <taxon>Bacillati</taxon>
        <taxon>Actinomycetota</taxon>
        <taxon>Actinomycetes</taxon>
        <taxon>Pseudonocardiales</taxon>
        <taxon>Pseudonocardiaceae</taxon>
        <taxon>Amycolatopsis</taxon>
    </lineage>
</organism>
<sequence length="332" mass="35437">MDLPSSPKKAAATTSSAHRPRDRRAEPGVFDTARTAFAWLVTGPHPVALDGRRIHGLPPRLMPLDEVGALLITKGCPQETRDAVWTALVTRSRAEAGTWTVACVGLALPVLVPVAAKLTNRFRGDVHDVHSAVLTGFLEALADVDLTRPAILVRLRWAAYRAGHRALRDALDTASPVADLGARALAPEHAGGHPDFVLVAAVQAGAITIAEAALIGETRFGELSLADAAQARGQNYKAAQQARHRAERRLVTYLTSLRDDQNATPTRRRGTAGTHPVNRTRANGASERARRQVSPRTAKPGVGGCGARSPERPRPSRPESGPRDVQEASSCD</sequence>
<protein>
    <submittedName>
        <fullName evidence="2">Uncharacterized protein</fullName>
    </submittedName>
</protein>
<dbReference type="AlphaFoldDB" id="A0A0E3USM4"/>
<feature type="compositionally biased region" description="Low complexity" evidence="1">
    <location>
        <begin position="1"/>
        <end position="17"/>
    </location>
</feature>
<proteinExistence type="predicted"/>
<reference evidence="2" key="1">
    <citation type="journal article" date="2015" name="J. Biol. Chem.">
        <title>The biosynthesis of capuramycin-type antibiotics: identification of the A-102395 biosynthetic gene cluster, mechanism of self-resistance, and formation of uridine-5'-carboxamide.</title>
        <authorList>
            <person name="Cai W."/>
            <person name="Goswami A."/>
            <person name="Yang Z."/>
            <person name="Liu X."/>
            <person name="Green K.D."/>
            <person name="Barnard-Britson S."/>
            <person name="Baba S."/>
            <person name="Funabashi M."/>
            <person name="Nonaka K."/>
            <person name="Sunkara M."/>
            <person name="Morris A.J."/>
            <person name="Spork A.P."/>
            <person name="Ducho C."/>
            <person name="Garneau-Tsodikova S."/>
            <person name="Thorson J.S."/>
            <person name="Van Lanen S.G."/>
        </authorList>
    </citation>
    <scope>NUCLEOTIDE SEQUENCE</scope>
    <source>
        <strain evidence="2">SANK 60206</strain>
    </source>
</reference>
<feature type="region of interest" description="Disordered" evidence="1">
    <location>
        <begin position="1"/>
        <end position="27"/>
    </location>
</feature>
<accession>A0A0E3USM4</accession>